<feature type="transmembrane region" description="Helical" evidence="1">
    <location>
        <begin position="37"/>
        <end position="56"/>
    </location>
</feature>
<feature type="transmembrane region" description="Helical" evidence="1">
    <location>
        <begin position="12"/>
        <end position="31"/>
    </location>
</feature>
<proteinExistence type="predicted"/>
<reference evidence="2" key="1">
    <citation type="submission" date="2020-08" db="EMBL/GenBank/DDBJ databases">
        <title>Genome public.</title>
        <authorList>
            <person name="Liu C."/>
            <person name="Sun Q."/>
        </authorList>
    </citation>
    <scope>NUCLEOTIDE SEQUENCE</scope>
    <source>
        <strain evidence="2">NSJ-51</strain>
    </source>
</reference>
<name>A0A8J6JHB7_9FIRM</name>
<feature type="transmembrane region" description="Helical" evidence="1">
    <location>
        <begin position="368"/>
        <end position="393"/>
    </location>
</feature>
<dbReference type="Proteomes" id="UP000661435">
    <property type="component" value="Unassembled WGS sequence"/>
</dbReference>
<sequence length="480" mass="51370">MSAPLVKGGHPYRKIVHLIIGIAIGFLISRIPGPGGITPLGMALIGAFLVANYWFIAIDMITGSLGAMILFVLLAGSDPAGIISGTLGNTTVWQVLIVLPLIYGLRITGVTDALANWMMTRKILYGRSTMFVIFFLLFSSLLCALKVNVLVVLALAEGVMSAAGYEEQRKEHDAFLVATFFAGALAYNIIPYGSWIASFVTAFENIAGIPLDGAVYMLFGVVLNVVLDILYAFVMIVLLRCDFSRLATLDQSAMKTSDAKFTKQGKFMFVLFLVMIVGAVLPTLFSSFPVSLFINKTLTMGLWFTLCLVVALIVPIDGKPVLSPVDCFKNGVQWPLILSAGVMLYFSGIIGGDDAGIKAALSGAFSGAFNGIPGIALLLVACLLTVIITGFFSNMATGVIFMSATIPLAAMFNLSPLVLGVCIMWASMPGFITPGGTGLSPYLHGLTTITKKNMYKYMLAFLALFLVVILIFGVVMNLIF</sequence>
<feature type="transmembrane region" description="Helical" evidence="1">
    <location>
        <begin position="68"/>
        <end position="87"/>
    </location>
</feature>
<feature type="transmembrane region" description="Helical" evidence="1">
    <location>
        <begin position="175"/>
        <end position="203"/>
    </location>
</feature>
<dbReference type="EMBL" id="JACOPP010000021">
    <property type="protein sequence ID" value="MBC5734624.1"/>
    <property type="molecule type" value="Genomic_DNA"/>
</dbReference>
<feature type="transmembrane region" description="Helical" evidence="1">
    <location>
        <begin position="336"/>
        <end position="356"/>
    </location>
</feature>
<organism evidence="2 3">
    <name type="scientific">Lawsonibacter hominis</name>
    <dbReference type="NCBI Taxonomy" id="2763053"/>
    <lineage>
        <taxon>Bacteria</taxon>
        <taxon>Bacillati</taxon>
        <taxon>Bacillota</taxon>
        <taxon>Clostridia</taxon>
        <taxon>Eubacteriales</taxon>
        <taxon>Oscillospiraceae</taxon>
        <taxon>Lawsonibacter</taxon>
    </lineage>
</organism>
<evidence type="ECO:0000313" key="3">
    <source>
        <dbReference type="Proteomes" id="UP000661435"/>
    </source>
</evidence>
<dbReference type="RefSeq" id="WP_186908452.1">
    <property type="nucleotide sequence ID" value="NZ_JACOPP010000021.1"/>
</dbReference>
<feature type="transmembrane region" description="Helical" evidence="1">
    <location>
        <begin position="457"/>
        <end position="479"/>
    </location>
</feature>
<evidence type="ECO:0000256" key="1">
    <source>
        <dbReference type="SAM" id="Phobius"/>
    </source>
</evidence>
<keyword evidence="3" id="KW-1185">Reference proteome</keyword>
<accession>A0A8J6JHB7</accession>
<feature type="transmembrane region" description="Helical" evidence="1">
    <location>
        <begin position="297"/>
        <end position="316"/>
    </location>
</feature>
<dbReference type="AlphaFoldDB" id="A0A8J6JHB7"/>
<keyword evidence="1" id="KW-0472">Membrane</keyword>
<evidence type="ECO:0000313" key="2">
    <source>
        <dbReference type="EMBL" id="MBC5734624.1"/>
    </source>
</evidence>
<protein>
    <recommendedName>
        <fullName evidence="4">Citrate transporter-like domain-containing protein</fullName>
    </recommendedName>
</protein>
<feature type="transmembrane region" description="Helical" evidence="1">
    <location>
        <begin position="399"/>
        <end position="426"/>
    </location>
</feature>
<feature type="transmembrane region" description="Helical" evidence="1">
    <location>
        <begin position="131"/>
        <end position="155"/>
    </location>
</feature>
<comment type="caution">
    <text evidence="2">The sequence shown here is derived from an EMBL/GenBank/DDBJ whole genome shotgun (WGS) entry which is preliminary data.</text>
</comment>
<feature type="transmembrane region" description="Helical" evidence="1">
    <location>
        <begin position="267"/>
        <end position="285"/>
    </location>
</feature>
<evidence type="ECO:0008006" key="4">
    <source>
        <dbReference type="Google" id="ProtNLM"/>
    </source>
</evidence>
<keyword evidence="1" id="KW-1133">Transmembrane helix</keyword>
<feature type="transmembrane region" description="Helical" evidence="1">
    <location>
        <begin position="93"/>
        <end position="119"/>
    </location>
</feature>
<gene>
    <name evidence="2" type="ORF">H8S57_12945</name>
</gene>
<feature type="transmembrane region" description="Helical" evidence="1">
    <location>
        <begin position="215"/>
        <end position="239"/>
    </location>
</feature>
<keyword evidence="1" id="KW-0812">Transmembrane</keyword>